<proteinExistence type="predicted"/>
<protein>
    <submittedName>
        <fullName evidence="1">Uncharacterized protein</fullName>
    </submittedName>
</protein>
<name>A0A3P7XPD6_HAEPC</name>
<evidence type="ECO:0000313" key="2">
    <source>
        <dbReference type="Proteomes" id="UP000268014"/>
    </source>
</evidence>
<dbReference type="AlphaFoldDB" id="A0A3P7XPD6"/>
<sequence length="141" mass="16077">MPQSCRSSKVGGLNSRSVEKLNPEGTSRVWQCVAPLKQKRCVKGVAVVEQFIYAVCCRNSPNALNRIRRYCVFLKKQMKVVFCNATSEPVCTHFEFGRCFNQNDVNQWLSPNGKLRNKPHSVQNEILQKPEIPLNLARRAL</sequence>
<dbReference type="SUPFAM" id="SSF50965">
    <property type="entry name" value="Galactose oxidase, central domain"/>
    <property type="match status" value="1"/>
</dbReference>
<dbReference type="InterPro" id="IPR011043">
    <property type="entry name" value="Gal_Oxase/kelch_b-propeller"/>
</dbReference>
<gene>
    <name evidence="1" type="ORF">HPLM_LOCUS17862</name>
</gene>
<reference evidence="1 2" key="1">
    <citation type="submission" date="2018-11" db="EMBL/GenBank/DDBJ databases">
        <authorList>
            <consortium name="Pathogen Informatics"/>
        </authorList>
    </citation>
    <scope>NUCLEOTIDE SEQUENCE [LARGE SCALE GENOMIC DNA]</scope>
    <source>
        <strain evidence="1 2">MHpl1</strain>
    </source>
</reference>
<accession>A0A3P7XPD6</accession>
<evidence type="ECO:0000313" key="1">
    <source>
        <dbReference type="EMBL" id="VDO67359.1"/>
    </source>
</evidence>
<keyword evidence="2" id="KW-1185">Reference proteome</keyword>
<dbReference type="EMBL" id="UZAF01020191">
    <property type="protein sequence ID" value="VDO67359.1"/>
    <property type="molecule type" value="Genomic_DNA"/>
</dbReference>
<dbReference type="Proteomes" id="UP000268014">
    <property type="component" value="Unassembled WGS sequence"/>
</dbReference>
<dbReference type="STRING" id="6290.A0A3P7XPD6"/>
<organism evidence="1 2">
    <name type="scientific">Haemonchus placei</name>
    <name type="common">Barber's pole worm</name>
    <dbReference type="NCBI Taxonomy" id="6290"/>
    <lineage>
        <taxon>Eukaryota</taxon>
        <taxon>Metazoa</taxon>
        <taxon>Ecdysozoa</taxon>
        <taxon>Nematoda</taxon>
        <taxon>Chromadorea</taxon>
        <taxon>Rhabditida</taxon>
        <taxon>Rhabditina</taxon>
        <taxon>Rhabditomorpha</taxon>
        <taxon>Strongyloidea</taxon>
        <taxon>Trichostrongylidae</taxon>
        <taxon>Haemonchus</taxon>
    </lineage>
</organism>